<gene>
    <name evidence="2" type="ORF">EDD32_1775</name>
</gene>
<dbReference type="PANTHER" id="PTHR14859:SF1">
    <property type="entry name" value="PGAP2-INTERACTING PROTEIN"/>
    <property type="match status" value="1"/>
</dbReference>
<organism evidence="2 3">
    <name type="scientific">Georgenia muralis</name>
    <dbReference type="NCBI Taxonomy" id="154117"/>
    <lineage>
        <taxon>Bacteria</taxon>
        <taxon>Bacillati</taxon>
        <taxon>Actinomycetota</taxon>
        <taxon>Actinomycetes</taxon>
        <taxon>Micrococcales</taxon>
        <taxon>Bogoriellaceae</taxon>
        <taxon>Georgenia</taxon>
    </lineage>
</organism>
<keyword evidence="2" id="KW-0269">Exonuclease</keyword>
<dbReference type="InterPro" id="IPR005135">
    <property type="entry name" value="Endo/exonuclease/phosphatase"/>
</dbReference>
<dbReference type="AlphaFoldDB" id="A0A3N4Z483"/>
<dbReference type="PANTHER" id="PTHR14859">
    <property type="entry name" value="CALCOFLUOR WHITE HYPERSENSITIVE PROTEIN PRECURSOR"/>
    <property type="match status" value="1"/>
</dbReference>
<dbReference type="SUPFAM" id="SSF56219">
    <property type="entry name" value="DNase I-like"/>
    <property type="match status" value="1"/>
</dbReference>
<evidence type="ECO:0000313" key="3">
    <source>
        <dbReference type="Proteomes" id="UP000280726"/>
    </source>
</evidence>
<feature type="domain" description="Endonuclease/exonuclease/phosphatase" evidence="1">
    <location>
        <begin position="5"/>
        <end position="258"/>
    </location>
</feature>
<dbReference type="GO" id="GO:0004527">
    <property type="term" value="F:exonuclease activity"/>
    <property type="evidence" value="ECO:0007669"/>
    <property type="project" value="UniProtKB-KW"/>
</dbReference>
<evidence type="ECO:0000259" key="1">
    <source>
        <dbReference type="Pfam" id="PF03372"/>
    </source>
</evidence>
<accession>A0A3N4Z483</accession>
<keyword evidence="2" id="KW-0540">Nuclease</keyword>
<dbReference type="GO" id="GO:0004519">
    <property type="term" value="F:endonuclease activity"/>
    <property type="evidence" value="ECO:0007669"/>
    <property type="project" value="UniProtKB-KW"/>
</dbReference>
<keyword evidence="3" id="KW-1185">Reference proteome</keyword>
<keyword evidence="2" id="KW-0255">Endonuclease</keyword>
<dbReference type="Proteomes" id="UP000280726">
    <property type="component" value="Unassembled WGS sequence"/>
</dbReference>
<keyword evidence="2" id="KW-0378">Hydrolase</keyword>
<dbReference type="GO" id="GO:0016020">
    <property type="term" value="C:membrane"/>
    <property type="evidence" value="ECO:0007669"/>
    <property type="project" value="GOC"/>
</dbReference>
<evidence type="ECO:0000313" key="2">
    <source>
        <dbReference type="EMBL" id="RPF27297.1"/>
    </source>
</evidence>
<comment type="caution">
    <text evidence="2">The sequence shown here is derived from an EMBL/GenBank/DDBJ whole genome shotgun (WGS) entry which is preliminary data.</text>
</comment>
<dbReference type="GO" id="GO:0006506">
    <property type="term" value="P:GPI anchor biosynthetic process"/>
    <property type="evidence" value="ECO:0007669"/>
    <property type="project" value="TreeGrafter"/>
</dbReference>
<dbReference type="InterPro" id="IPR051916">
    <property type="entry name" value="GPI-anchor_lipid_remodeler"/>
</dbReference>
<dbReference type="RefSeq" id="WP_246006051.1">
    <property type="nucleotide sequence ID" value="NZ_RKRA01000001.1"/>
</dbReference>
<reference evidence="2 3" key="1">
    <citation type="submission" date="2018-11" db="EMBL/GenBank/DDBJ databases">
        <title>Sequencing the genomes of 1000 actinobacteria strains.</title>
        <authorList>
            <person name="Klenk H.-P."/>
        </authorList>
    </citation>
    <scope>NUCLEOTIDE SEQUENCE [LARGE SCALE GENOMIC DNA]</scope>
    <source>
        <strain evidence="2 3">DSM 14418</strain>
    </source>
</reference>
<dbReference type="Gene3D" id="3.60.10.10">
    <property type="entry name" value="Endonuclease/exonuclease/phosphatase"/>
    <property type="match status" value="1"/>
</dbReference>
<name>A0A3N4Z483_9MICO</name>
<dbReference type="Pfam" id="PF03372">
    <property type="entry name" value="Exo_endo_phos"/>
    <property type="match status" value="1"/>
</dbReference>
<proteinExistence type="predicted"/>
<sequence>MIRLLTLNLQHGRPVAGAPVGEAAPPGRGPVGPSRALLAAAEQVAAARPDVVLLQEVDRGQRRSGRIDQTALLAEALDLPHHRFAPSLLGSATGLRLTAPGLLPARWRAGRAGYGVAILSRHPVRSWHVLRLRGAGLRRRDGGAPAYDAGRVALAAVVDTPDGPVTVLTTHLSVEPATARAQLALTAAALSTLPGPRVLGGDLNLDPADVAAVAGLVPLATAPTFTNRRPRRQLDHLLGDGVRAAGPGRPHHLPVSDHAGLGVDVLPG</sequence>
<dbReference type="EMBL" id="RKRA01000001">
    <property type="protein sequence ID" value="RPF27297.1"/>
    <property type="molecule type" value="Genomic_DNA"/>
</dbReference>
<dbReference type="InterPro" id="IPR036691">
    <property type="entry name" value="Endo/exonu/phosph_ase_sf"/>
</dbReference>
<protein>
    <submittedName>
        <fullName evidence="2">Endonuclease/exonuclease/phosphatase family metal-dependent hydrolase</fullName>
    </submittedName>
</protein>